<accession>A0AAV7KDD4</accession>
<dbReference type="SUPFAM" id="SSF48403">
    <property type="entry name" value="Ankyrin repeat"/>
    <property type="match status" value="1"/>
</dbReference>
<dbReference type="PROSITE" id="PS50088">
    <property type="entry name" value="ANK_REPEAT"/>
    <property type="match status" value="2"/>
</dbReference>
<sequence>MGEDFLWAVKNGDIDKVITIVGDNIIDINADISGGRAAIHFASDYGQKDVCEYLLSKGADVNKVDKHGITPLLAAIWEGHLEVCELLIAKGAQKNGTTPDGATYNDSTDNEGIKALLK</sequence>
<comment type="caution">
    <text evidence="4">The sequence shown here is derived from an EMBL/GenBank/DDBJ whole genome shotgun (WGS) entry which is preliminary data.</text>
</comment>
<gene>
    <name evidence="4" type="ORF">LOD99_14906</name>
</gene>
<evidence type="ECO:0008006" key="6">
    <source>
        <dbReference type="Google" id="ProtNLM"/>
    </source>
</evidence>
<name>A0AAV7KDD4_9METZ</name>
<dbReference type="SMART" id="SM00248">
    <property type="entry name" value="ANK"/>
    <property type="match status" value="2"/>
</dbReference>
<dbReference type="Proteomes" id="UP001165289">
    <property type="component" value="Unassembled WGS sequence"/>
</dbReference>
<evidence type="ECO:0000256" key="2">
    <source>
        <dbReference type="ARBA" id="ARBA00023043"/>
    </source>
</evidence>
<feature type="repeat" description="ANK" evidence="3">
    <location>
        <begin position="67"/>
        <end position="99"/>
    </location>
</feature>
<protein>
    <recommendedName>
        <fullName evidence="6">Myotrophin</fullName>
    </recommendedName>
</protein>
<dbReference type="EMBL" id="JAKMXF010000066">
    <property type="protein sequence ID" value="KAI6659233.1"/>
    <property type="molecule type" value="Genomic_DNA"/>
</dbReference>
<keyword evidence="2 3" id="KW-0040">ANK repeat</keyword>
<reference evidence="4 5" key="1">
    <citation type="journal article" date="2023" name="BMC Biol.">
        <title>The compact genome of the sponge Oopsacas minuta (Hexactinellida) is lacking key metazoan core genes.</title>
        <authorList>
            <person name="Santini S."/>
            <person name="Schenkelaars Q."/>
            <person name="Jourda C."/>
            <person name="Duchesne M."/>
            <person name="Belahbib H."/>
            <person name="Rocher C."/>
            <person name="Selva M."/>
            <person name="Riesgo A."/>
            <person name="Vervoort M."/>
            <person name="Leys S.P."/>
            <person name="Kodjabachian L."/>
            <person name="Le Bivic A."/>
            <person name="Borchiellini C."/>
            <person name="Claverie J.M."/>
            <person name="Renard E."/>
        </authorList>
    </citation>
    <scope>NUCLEOTIDE SEQUENCE [LARGE SCALE GENOMIC DNA]</scope>
    <source>
        <strain evidence="4">SPO-2</strain>
    </source>
</reference>
<dbReference type="Gene3D" id="1.25.40.20">
    <property type="entry name" value="Ankyrin repeat-containing domain"/>
    <property type="match status" value="1"/>
</dbReference>
<keyword evidence="5" id="KW-1185">Reference proteome</keyword>
<evidence type="ECO:0000313" key="5">
    <source>
        <dbReference type="Proteomes" id="UP001165289"/>
    </source>
</evidence>
<dbReference type="InterPro" id="IPR002110">
    <property type="entry name" value="Ankyrin_rpt"/>
</dbReference>
<dbReference type="InterPro" id="IPR036770">
    <property type="entry name" value="Ankyrin_rpt-contain_sf"/>
</dbReference>
<evidence type="ECO:0000256" key="3">
    <source>
        <dbReference type="PROSITE-ProRule" id="PRU00023"/>
    </source>
</evidence>
<dbReference type="Pfam" id="PF12796">
    <property type="entry name" value="Ank_2"/>
    <property type="match status" value="1"/>
</dbReference>
<feature type="repeat" description="ANK" evidence="3">
    <location>
        <begin position="34"/>
        <end position="66"/>
    </location>
</feature>
<proteinExistence type="predicted"/>
<keyword evidence="1" id="KW-0677">Repeat</keyword>
<dbReference type="PANTHER" id="PTHR24171">
    <property type="entry name" value="ANKYRIN REPEAT DOMAIN-CONTAINING PROTEIN 39-RELATED"/>
    <property type="match status" value="1"/>
</dbReference>
<dbReference type="PROSITE" id="PS50297">
    <property type="entry name" value="ANK_REP_REGION"/>
    <property type="match status" value="2"/>
</dbReference>
<dbReference type="AlphaFoldDB" id="A0AAV7KDD4"/>
<evidence type="ECO:0000256" key="1">
    <source>
        <dbReference type="ARBA" id="ARBA00022737"/>
    </source>
</evidence>
<organism evidence="4 5">
    <name type="scientific">Oopsacas minuta</name>
    <dbReference type="NCBI Taxonomy" id="111878"/>
    <lineage>
        <taxon>Eukaryota</taxon>
        <taxon>Metazoa</taxon>
        <taxon>Porifera</taxon>
        <taxon>Hexactinellida</taxon>
        <taxon>Hexasterophora</taxon>
        <taxon>Lyssacinosida</taxon>
        <taxon>Leucopsacidae</taxon>
        <taxon>Oopsacas</taxon>
    </lineage>
</organism>
<evidence type="ECO:0000313" key="4">
    <source>
        <dbReference type="EMBL" id="KAI6659233.1"/>
    </source>
</evidence>